<dbReference type="KEGG" id="stac:ABII15_28665"/>
<keyword evidence="1" id="KW-0812">Transmembrane</keyword>
<dbReference type="AlphaFoldDB" id="A0AAU8IZF7"/>
<dbReference type="PANTHER" id="PTHR42941:SF1">
    <property type="entry name" value="SLL1037 PROTEIN"/>
    <property type="match status" value="1"/>
</dbReference>
<dbReference type="InterPro" id="IPR011852">
    <property type="entry name" value="TRAP_TAXI"/>
</dbReference>
<proteinExistence type="predicted"/>
<dbReference type="Gene3D" id="3.40.190.10">
    <property type="entry name" value="Periplasmic binding protein-like II"/>
    <property type="match status" value="2"/>
</dbReference>
<dbReference type="RefSeq" id="WP_353945145.1">
    <property type="nucleotide sequence ID" value="NZ_CP159534.1"/>
</dbReference>
<name>A0AAU8IZF7_9ACTN</name>
<protein>
    <submittedName>
        <fullName evidence="2">TAXI family TRAP transporter solute-binding subunit</fullName>
    </submittedName>
</protein>
<keyword evidence="1" id="KW-1133">Transmembrane helix</keyword>
<dbReference type="EMBL" id="CP159534">
    <property type="protein sequence ID" value="XCJ73688.1"/>
    <property type="molecule type" value="Genomic_DNA"/>
</dbReference>
<dbReference type="NCBIfam" id="TIGR02122">
    <property type="entry name" value="TRAP_TAXI"/>
    <property type="match status" value="1"/>
</dbReference>
<dbReference type="SUPFAM" id="SSF53850">
    <property type="entry name" value="Periplasmic binding protein-like II"/>
    <property type="match status" value="1"/>
</dbReference>
<dbReference type="Pfam" id="PF16868">
    <property type="entry name" value="NMT1_3"/>
    <property type="match status" value="1"/>
</dbReference>
<sequence>MPQAPFRTFPLTRRRALTGSAAALVVFGLLLWWLLPLGQKSPSGEVTFSTGTQNGVYVRYGKLLDKALAHDLPRLDVTLKESEGSWDNVTRVATGRADFTIAAADAVAKYQEEHRPGADRLRGCARLYDDYMQLVVPRDSTIEKVADLRGKKVAVGGPRSGVWLIAEKVLAAADLDADKDIVPVNLGISGMADALKSGKIDAFFWSGGLPTNNVQELSEEFPVRLVEMGSLLDRLRAMSDASARYYRAAVMPADTYPDAQQGKAVSTLAVANLLVTTDRTDPELTEAVTRTVIDSRDSIGNTVHAAQLVDLRTAVYTDPLALHEGARRYYRSVKP</sequence>
<keyword evidence="1" id="KW-0472">Membrane</keyword>
<gene>
    <name evidence="2" type="ORF">ABII15_28665</name>
</gene>
<evidence type="ECO:0000256" key="1">
    <source>
        <dbReference type="SAM" id="Phobius"/>
    </source>
</evidence>
<reference evidence="2" key="1">
    <citation type="submission" date="2024-06" db="EMBL/GenBank/DDBJ databases">
        <title>Streptomyces sp. strain HUAS MG91 genome sequences.</title>
        <authorList>
            <person name="Mo P."/>
        </authorList>
    </citation>
    <scope>NUCLEOTIDE SEQUENCE</scope>
    <source>
        <strain evidence="2">HUAS MG91</strain>
    </source>
</reference>
<organism evidence="2">
    <name type="scientific">Streptomyces tabacisoli</name>
    <dbReference type="NCBI Taxonomy" id="3156398"/>
    <lineage>
        <taxon>Bacteria</taxon>
        <taxon>Bacillati</taxon>
        <taxon>Actinomycetota</taxon>
        <taxon>Actinomycetes</taxon>
        <taxon>Kitasatosporales</taxon>
        <taxon>Streptomycetaceae</taxon>
        <taxon>Streptomyces</taxon>
    </lineage>
</organism>
<feature type="transmembrane region" description="Helical" evidence="1">
    <location>
        <begin position="16"/>
        <end position="35"/>
    </location>
</feature>
<dbReference type="PANTHER" id="PTHR42941">
    <property type="entry name" value="SLL1037 PROTEIN"/>
    <property type="match status" value="1"/>
</dbReference>
<accession>A0AAU8IZF7</accession>
<evidence type="ECO:0000313" key="2">
    <source>
        <dbReference type="EMBL" id="XCJ73688.1"/>
    </source>
</evidence>